<sequence length="50" mass="5907">MKERYKYYSILSTKSTYNQFNKLAKINQTSVSDVKIERSRSVSSNISWII</sequence>
<dbReference type="AlphaFoldDB" id="A0A1W1CEJ8"/>
<dbReference type="EMBL" id="FPHC01000070">
    <property type="protein sequence ID" value="SFV64194.1"/>
    <property type="molecule type" value="Genomic_DNA"/>
</dbReference>
<organism evidence="1">
    <name type="scientific">hydrothermal vent metagenome</name>
    <dbReference type="NCBI Taxonomy" id="652676"/>
    <lineage>
        <taxon>unclassified sequences</taxon>
        <taxon>metagenomes</taxon>
        <taxon>ecological metagenomes</taxon>
    </lineage>
</organism>
<reference evidence="1" key="1">
    <citation type="submission" date="2016-10" db="EMBL/GenBank/DDBJ databases">
        <authorList>
            <person name="de Groot N.N."/>
        </authorList>
    </citation>
    <scope>NUCLEOTIDE SEQUENCE</scope>
</reference>
<accession>A0A1W1CEJ8</accession>
<protein>
    <submittedName>
        <fullName evidence="1">Uncharacterized protein</fullName>
    </submittedName>
</protein>
<name>A0A1W1CEJ8_9ZZZZ</name>
<evidence type="ECO:0000313" key="1">
    <source>
        <dbReference type="EMBL" id="SFV64194.1"/>
    </source>
</evidence>
<gene>
    <name evidence="1" type="ORF">MNB_SV-6-1495</name>
</gene>
<proteinExistence type="predicted"/>